<dbReference type="EMBL" id="LKAM01000001">
    <property type="protein sequence ID" value="KUM51425.1"/>
    <property type="molecule type" value="Genomic_DNA"/>
</dbReference>
<gene>
    <name evidence="1" type="ORF">ABT39_MTgene1273</name>
</gene>
<dbReference type="AlphaFoldDB" id="A0A117NJE4"/>
<keyword evidence="1" id="KW-0496">Mitochondrion</keyword>
<comment type="caution">
    <text evidence="1">The sequence shown here is derived from an EMBL/GenBank/DDBJ whole genome shotgun (WGS) entry which is preliminary data.</text>
</comment>
<reference evidence="1" key="1">
    <citation type="journal article" date="2015" name="Genome Biol. Evol.">
        <title>Organellar Genomes of White Spruce (Picea glauca): Assembly and Annotation.</title>
        <authorList>
            <person name="Jackman S.D."/>
            <person name="Warren R.L."/>
            <person name="Gibb E.A."/>
            <person name="Vandervalk B.P."/>
            <person name="Mohamadi H."/>
            <person name="Chu J."/>
            <person name="Raymond A."/>
            <person name="Pleasance S."/>
            <person name="Coope R."/>
            <person name="Wildung M.R."/>
            <person name="Ritland C.E."/>
            <person name="Bousquet J."/>
            <person name="Jones S.J."/>
            <person name="Bohlmann J."/>
            <person name="Birol I."/>
        </authorList>
    </citation>
    <scope>NUCLEOTIDE SEQUENCE [LARGE SCALE GENOMIC DNA]</scope>
    <source>
        <tissue evidence="1">Flushing bud</tissue>
    </source>
</reference>
<evidence type="ECO:0000313" key="1">
    <source>
        <dbReference type="EMBL" id="KUM51425.1"/>
    </source>
</evidence>
<proteinExistence type="predicted"/>
<accession>A0A117NJE4</accession>
<geneLocation type="mitochondrion" evidence="1"/>
<organism evidence="1">
    <name type="scientific">Picea glauca</name>
    <name type="common">White spruce</name>
    <name type="synonym">Pinus glauca</name>
    <dbReference type="NCBI Taxonomy" id="3330"/>
    <lineage>
        <taxon>Eukaryota</taxon>
        <taxon>Viridiplantae</taxon>
        <taxon>Streptophyta</taxon>
        <taxon>Embryophyta</taxon>
        <taxon>Tracheophyta</taxon>
        <taxon>Spermatophyta</taxon>
        <taxon>Pinopsida</taxon>
        <taxon>Pinidae</taxon>
        <taxon>Conifers I</taxon>
        <taxon>Pinales</taxon>
        <taxon>Pinaceae</taxon>
        <taxon>Picea</taxon>
    </lineage>
</organism>
<sequence length="71" mass="8323">MNYICNYAILRDRFCSFRPPRTLHLLESYLRVLCATSLTMPPIISLFSQRFNNFMLSIGKTCSTLFPLRTK</sequence>
<protein>
    <submittedName>
        <fullName evidence="1">Uncharacterized protein</fullName>
    </submittedName>
</protein>
<name>A0A117NJE4_PICGL</name>